<dbReference type="PANTHER" id="PTHR36347:SF1">
    <property type="entry name" value="EXPRESSED PROTEIN"/>
    <property type="match status" value="1"/>
</dbReference>
<feature type="transmembrane region" description="Helical" evidence="2">
    <location>
        <begin position="142"/>
        <end position="161"/>
    </location>
</feature>
<dbReference type="Proteomes" id="UP001652623">
    <property type="component" value="Chromosome 7"/>
</dbReference>
<dbReference type="FunCoup" id="A0A6P4ALL8">
    <property type="interactions" value="402"/>
</dbReference>
<keyword evidence="3" id="KW-1185">Reference proteome</keyword>
<keyword evidence="2" id="KW-0472">Membrane</keyword>
<dbReference type="InParanoid" id="A0A6P4ALL8"/>
<dbReference type="GO" id="GO:0009507">
    <property type="term" value="C:chloroplast"/>
    <property type="evidence" value="ECO:0007669"/>
    <property type="project" value="TreeGrafter"/>
</dbReference>
<evidence type="ECO:0000313" key="3">
    <source>
        <dbReference type="Proteomes" id="UP001652623"/>
    </source>
</evidence>
<feature type="region of interest" description="Disordered" evidence="1">
    <location>
        <begin position="45"/>
        <end position="111"/>
    </location>
</feature>
<accession>A0A6P4ALL8</accession>
<feature type="compositionally biased region" description="Basic residues" evidence="1">
    <location>
        <begin position="79"/>
        <end position="89"/>
    </location>
</feature>
<evidence type="ECO:0000256" key="1">
    <source>
        <dbReference type="SAM" id="MobiDB-lite"/>
    </source>
</evidence>
<gene>
    <name evidence="4" type="primary">LOC107424405</name>
</gene>
<dbReference type="AlphaFoldDB" id="A0A6P4ALL8"/>
<dbReference type="KEGG" id="zju:107424405"/>
<feature type="compositionally biased region" description="Basic and acidic residues" evidence="1">
    <location>
        <begin position="90"/>
        <end position="100"/>
    </location>
</feature>
<evidence type="ECO:0000313" key="4">
    <source>
        <dbReference type="RefSeq" id="XP_015889684.1"/>
    </source>
</evidence>
<dbReference type="GeneID" id="107424405"/>
<name>A0A6P4ALL8_ZIZJJ</name>
<organism evidence="3 4">
    <name type="scientific">Ziziphus jujuba</name>
    <name type="common">Chinese jujube</name>
    <name type="synonym">Ziziphus sativa</name>
    <dbReference type="NCBI Taxonomy" id="326968"/>
    <lineage>
        <taxon>Eukaryota</taxon>
        <taxon>Viridiplantae</taxon>
        <taxon>Streptophyta</taxon>
        <taxon>Embryophyta</taxon>
        <taxon>Tracheophyta</taxon>
        <taxon>Spermatophyta</taxon>
        <taxon>Magnoliopsida</taxon>
        <taxon>eudicotyledons</taxon>
        <taxon>Gunneridae</taxon>
        <taxon>Pentapetalae</taxon>
        <taxon>rosids</taxon>
        <taxon>fabids</taxon>
        <taxon>Rosales</taxon>
        <taxon>Rhamnaceae</taxon>
        <taxon>Paliureae</taxon>
        <taxon>Ziziphus</taxon>
    </lineage>
</organism>
<dbReference type="PANTHER" id="PTHR36347">
    <property type="entry name" value="EXPRESSED PROTEIN"/>
    <property type="match status" value="1"/>
</dbReference>
<proteinExistence type="predicted"/>
<reference evidence="4" key="1">
    <citation type="submission" date="2025-08" db="UniProtKB">
        <authorList>
            <consortium name="RefSeq"/>
        </authorList>
    </citation>
    <scope>IDENTIFICATION</scope>
    <source>
        <tissue evidence="4">Seedling</tissue>
    </source>
</reference>
<feature type="compositionally biased region" description="Polar residues" evidence="1">
    <location>
        <begin position="45"/>
        <end position="64"/>
    </location>
</feature>
<protein>
    <submittedName>
        <fullName evidence="4">Uncharacterized protein LOC107424405</fullName>
    </submittedName>
</protein>
<dbReference type="RefSeq" id="XP_015889684.1">
    <property type="nucleotide sequence ID" value="XM_016034198.4"/>
</dbReference>
<keyword evidence="2" id="KW-0812">Transmembrane</keyword>
<sequence length="183" mass="20203">MDAKLLHSLATLPPTLAAEKSSTTVRYQIFSPTICRRPLKITPIFSKTTTSNGTDPDSISNSAPQSPPVTPPETVEIRFRRRSRGRSRKQREDGNGDGRVTKAKSAAAAPPVKRKWEDMSVAEKAVEVYMGEKGLLFWLNKFAYASIFIMIGAWILFRFVGPALNLYQLDSAPLSPSSIFKGS</sequence>
<evidence type="ECO:0000256" key="2">
    <source>
        <dbReference type="SAM" id="Phobius"/>
    </source>
</evidence>
<keyword evidence="2" id="KW-1133">Transmembrane helix</keyword>